<comment type="caution">
    <text evidence="1">The sequence shown here is derived from an EMBL/GenBank/DDBJ whole genome shotgun (WGS) entry which is preliminary data.</text>
</comment>
<keyword evidence="2" id="KW-1185">Reference proteome</keyword>
<accession>A0A081PDR8</accession>
<proteinExistence type="predicted"/>
<sequence>MNRRTSLKYLLGAGLSGSAIVAVYKFTGWESPDIEYLAGKQPTIAELAEMIIPRTDTPGAKDARVDQFIIRMITEGSDKKTQRNFIKGLKQLEQYALNYYENEFINCSYKSRYQILSYYEKSSGYSSAILNKISNRLLGKPFFIKLKELTVEGYCTSEVGAMQGLAFDYVPGDYLACTPLQLNQKSWATK</sequence>
<reference evidence="1 2" key="1">
    <citation type="journal article" date="1992" name="Int. J. Syst. Bacteriol.">
        <title>Sphingobacterium antarcticus sp. nov. a Psychrotrophic Bacterium from the Soils of Schirmacher Oasis, Antarctica.</title>
        <authorList>
            <person name="Shivaji S."/>
            <person name="Ray M.K."/>
            <person name="Rao N.S."/>
            <person name="Saiserr L."/>
            <person name="Jagannadham M.V."/>
            <person name="Kumar G.S."/>
            <person name="Reddy G."/>
            <person name="Bhargava P.M."/>
        </authorList>
    </citation>
    <scope>NUCLEOTIDE SEQUENCE [LARGE SCALE GENOMIC DNA]</scope>
    <source>
        <strain evidence="1 2">4BY</strain>
    </source>
</reference>
<protein>
    <recommendedName>
        <fullName evidence="3">Gluconate 2-dehydrogenase subunit 3 family protein</fullName>
    </recommendedName>
</protein>
<dbReference type="AlphaFoldDB" id="A0A081PDR8"/>
<name>A0A081PDR8_9SPHI</name>
<dbReference type="InterPro" id="IPR027056">
    <property type="entry name" value="Gluconate_2DH_su3"/>
</dbReference>
<dbReference type="RefSeq" id="WP_037443319.1">
    <property type="nucleotide sequence ID" value="NZ_JNFF01000102.1"/>
</dbReference>
<organism evidence="1 2">
    <name type="scientific">Pedobacter antarcticus 4BY</name>
    <dbReference type="NCBI Taxonomy" id="1358423"/>
    <lineage>
        <taxon>Bacteria</taxon>
        <taxon>Pseudomonadati</taxon>
        <taxon>Bacteroidota</taxon>
        <taxon>Sphingobacteriia</taxon>
        <taxon>Sphingobacteriales</taxon>
        <taxon>Sphingobacteriaceae</taxon>
        <taxon>Pedobacter</taxon>
    </lineage>
</organism>
<dbReference type="Pfam" id="PF13618">
    <property type="entry name" value="Gluconate_2-dh3"/>
    <property type="match status" value="1"/>
</dbReference>
<evidence type="ECO:0008006" key="3">
    <source>
        <dbReference type="Google" id="ProtNLM"/>
    </source>
</evidence>
<dbReference type="OrthoDB" id="6385145at2"/>
<gene>
    <name evidence="1" type="ORF">N180_19555</name>
</gene>
<dbReference type="eggNOG" id="ENOG5032SKW">
    <property type="taxonomic scope" value="Bacteria"/>
</dbReference>
<evidence type="ECO:0000313" key="1">
    <source>
        <dbReference type="EMBL" id="KEQ28841.1"/>
    </source>
</evidence>
<dbReference type="Proteomes" id="UP000028007">
    <property type="component" value="Unassembled WGS sequence"/>
</dbReference>
<evidence type="ECO:0000313" key="2">
    <source>
        <dbReference type="Proteomes" id="UP000028007"/>
    </source>
</evidence>
<dbReference type="EMBL" id="JNFF01000102">
    <property type="protein sequence ID" value="KEQ28841.1"/>
    <property type="molecule type" value="Genomic_DNA"/>
</dbReference>